<accession>A0A553NHM0</accession>
<feature type="compositionally biased region" description="Basic and acidic residues" evidence="9">
    <location>
        <begin position="29"/>
        <end position="41"/>
    </location>
</feature>
<keyword evidence="4 10" id="KW-1133">Transmembrane helix</keyword>
<feature type="transmembrane region" description="Helical" evidence="10">
    <location>
        <begin position="426"/>
        <end position="451"/>
    </location>
</feature>
<gene>
    <name evidence="11" type="ORF">DNTS_024618</name>
</gene>
<feature type="binding site" evidence="6">
    <location>
        <position position="56"/>
    </location>
    <ligand>
        <name>Na(+)</name>
        <dbReference type="ChEBI" id="CHEBI:29101"/>
        <label>1</label>
    </ligand>
</feature>
<feature type="transmembrane region" description="Helical" evidence="10">
    <location>
        <begin position="293"/>
        <end position="318"/>
    </location>
</feature>
<evidence type="ECO:0000256" key="7">
    <source>
        <dbReference type="PIRSR" id="PIRSR600175-2"/>
    </source>
</evidence>
<feature type="binding site" evidence="6">
    <location>
        <position position="267"/>
    </location>
    <ligand>
        <name>Na(+)</name>
        <dbReference type="ChEBI" id="CHEBI:29101"/>
        <label>1</label>
    </ligand>
</feature>
<feature type="binding site" evidence="6">
    <location>
        <position position="367"/>
    </location>
    <ligand>
        <name>Na(+)</name>
        <dbReference type="ChEBI" id="CHEBI:29101"/>
        <label>1</label>
    </ligand>
</feature>
<keyword evidence="6" id="KW-0915">Sodium</keyword>
<feature type="disulfide bond" evidence="7">
    <location>
        <begin position="128"/>
        <end position="137"/>
    </location>
</feature>
<keyword evidence="12" id="KW-1185">Reference proteome</keyword>
<evidence type="ECO:0000256" key="4">
    <source>
        <dbReference type="ARBA" id="ARBA00022989"/>
    </source>
</evidence>
<dbReference type="GO" id="GO:0005886">
    <property type="term" value="C:plasma membrane"/>
    <property type="evidence" value="ECO:0007669"/>
    <property type="project" value="TreeGrafter"/>
</dbReference>
<evidence type="ECO:0000256" key="9">
    <source>
        <dbReference type="SAM" id="MobiDB-lite"/>
    </source>
</evidence>
<dbReference type="PRINTS" id="PR00176">
    <property type="entry name" value="NANEUSMPORT"/>
</dbReference>
<feature type="binding site" evidence="6">
    <location>
        <position position="299"/>
    </location>
    <ligand>
        <name>Na(+)</name>
        <dbReference type="ChEBI" id="CHEBI:29101"/>
        <label>1</label>
    </ligand>
</feature>
<dbReference type="PANTHER" id="PTHR11616:SF141">
    <property type="entry name" value="SODIUM- AND CHLORIDE-DEPENDENT TAURINE TRANSPORTER"/>
    <property type="match status" value="1"/>
</dbReference>
<keyword evidence="3 8" id="KW-0812">Transmembrane</keyword>
<sequence>MAQKEKLQCLKDFHKDTLKPSPGKSPGTRPEDEAEGKAPQREKWASKLDFVLSVAGGFVGLGNVWRFPYLCYKNGGGAFLIPYFIFLFGGGLPVFFLEVALGQFTSEGGITCWGKLCPIFTELPWARCRHPWNTPNCIEDIIRKNRSIWLAQNASNFTSPVTEFWEHNVLSISPGIDEVGGLKWDLALCLLAVWIICFFCIWKGVKSTGKVVYFTATFPFLMLIVLLVRGVTLPGAAEGIKFYLYPDLSRLKDPEVWIDAGTQIFFSYAICLGAMTSLGSYNKYKYNCYRDCLLLGCLNSGTSFVSGFAIFSVLGFMAQEQGVAIADVAESGPGLAFIAYPKAVTMMPLPTVWAILFFIMLLLLGLDSQFVEVEGQITSLVDLYPSLLRKGYRREIFIAVICVISYLLGLTMVTKGGMYVFQLFDYYAASGVCLLWVAFFECVAVAWVYGADNFYDAIEDMIGYRPNSWMKWSWMLITPVLCVGCFVFSLVKYKPLTYNKLYEYPDWSIGLGWALALASMICIPMMRIKAVAAPVKGGASSRPPEYSLKNSELLHPLNPSAAPHGFTKHSHCVLETTM</sequence>
<dbReference type="GO" id="GO:0042995">
    <property type="term" value="C:cell projection"/>
    <property type="evidence" value="ECO:0007669"/>
    <property type="project" value="TreeGrafter"/>
</dbReference>
<evidence type="ECO:0000313" key="11">
    <source>
        <dbReference type="EMBL" id="TRY64931.1"/>
    </source>
</evidence>
<dbReference type="AlphaFoldDB" id="A0A553NHM0"/>
<feature type="transmembrane region" description="Helical" evidence="10">
    <location>
        <begin position="211"/>
        <end position="236"/>
    </location>
</feature>
<dbReference type="PANTHER" id="PTHR11616">
    <property type="entry name" value="SODIUM/CHLORIDE DEPENDENT TRANSPORTER"/>
    <property type="match status" value="1"/>
</dbReference>
<evidence type="ECO:0000256" key="5">
    <source>
        <dbReference type="ARBA" id="ARBA00023136"/>
    </source>
</evidence>
<evidence type="ECO:0000256" key="8">
    <source>
        <dbReference type="RuleBase" id="RU003732"/>
    </source>
</evidence>
<comment type="caution">
    <text evidence="11">The sequence shown here is derived from an EMBL/GenBank/DDBJ whole genome shotgun (WGS) entry which is preliminary data.</text>
</comment>
<dbReference type="GO" id="GO:0046872">
    <property type="term" value="F:metal ion binding"/>
    <property type="evidence" value="ECO:0007669"/>
    <property type="project" value="UniProtKB-KW"/>
</dbReference>
<reference evidence="11 12" key="1">
    <citation type="journal article" date="2019" name="Sci. Data">
        <title>Hybrid genome assembly and annotation of Danionella translucida.</title>
        <authorList>
            <person name="Kadobianskyi M."/>
            <person name="Schulze L."/>
            <person name="Schuelke M."/>
            <person name="Judkewitz B."/>
        </authorList>
    </citation>
    <scope>NUCLEOTIDE SEQUENCE [LARGE SCALE GENOMIC DNA]</scope>
    <source>
        <strain evidence="11 12">Bolton</strain>
    </source>
</reference>
<protein>
    <recommendedName>
        <fullName evidence="8">Transporter</fullName>
    </recommendedName>
</protein>
<dbReference type="SUPFAM" id="SSF161070">
    <property type="entry name" value="SNF-like"/>
    <property type="match status" value="1"/>
</dbReference>
<keyword evidence="2 8" id="KW-0813">Transport</keyword>
<dbReference type="PROSITE" id="PS00610">
    <property type="entry name" value="NA_NEUROTRAN_SYMP_1"/>
    <property type="match status" value="1"/>
</dbReference>
<dbReference type="GO" id="GO:0005369">
    <property type="term" value="F:taurine:sodium symporter activity"/>
    <property type="evidence" value="ECO:0007669"/>
    <property type="project" value="TreeGrafter"/>
</dbReference>
<dbReference type="Proteomes" id="UP000316079">
    <property type="component" value="Unassembled WGS sequence"/>
</dbReference>
<feature type="transmembrane region" description="Helical" evidence="10">
    <location>
        <begin position="472"/>
        <end position="491"/>
    </location>
</feature>
<keyword evidence="7" id="KW-1015">Disulfide bond</keyword>
<feature type="transmembrane region" description="Helical" evidence="10">
    <location>
        <begin position="338"/>
        <end position="364"/>
    </location>
</feature>
<keyword evidence="6" id="KW-0479">Metal-binding</keyword>
<feature type="binding site" evidence="6">
    <location>
        <position position="364"/>
    </location>
    <ligand>
        <name>Na(+)</name>
        <dbReference type="ChEBI" id="CHEBI:29101"/>
        <label>1</label>
    </ligand>
</feature>
<name>A0A553NHM0_9TELE</name>
<feature type="binding site" evidence="6">
    <location>
        <position position="59"/>
    </location>
    <ligand>
        <name>Na(+)</name>
        <dbReference type="ChEBI" id="CHEBI:29101"/>
        <label>1</label>
    </ligand>
</feature>
<keyword evidence="8" id="KW-0769">Symport</keyword>
<evidence type="ECO:0000256" key="3">
    <source>
        <dbReference type="ARBA" id="ARBA00022692"/>
    </source>
</evidence>
<feature type="region of interest" description="Disordered" evidence="9">
    <location>
        <begin position="1"/>
        <end position="41"/>
    </location>
</feature>
<dbReference type="EMBL" id="SRMA01026961">
    <property type="protein sequence ID" value="TRY64931.1"/>
    <property type="molecule type" value="Genomic_DNA"/>
</dbReference>
<dbReference type="GO" id="GO:0005332">
    <property type="term" value="F:gamma-aminobutyric acid:sodium:chloride symporter activity"/>
    <property type="evidence" value="ECO:0007669"/>
    <property type="project" value="TreeGrafter"/>
</dbReference>
<feature type="binding site" evidence="6">
    <location>
        <position position="63"/>
    </location>
    <ligand>
        <name>Na(+)</name>
        <dbReference type="ChEBI" id="CHEBI:29101"/>
        <label>1</label>
    </ligand>
</feature>
<comment type="subcellular location">
    <subcellularLocation>
        <location evidence="1">Membrane</location>
        <topology evidence="1">Multi-pass membrane protein</topology>
    </subcellularLocation>
</comment>
<feature type="binding site" evidence="6">
    <location>
        <position position="368"/>
    </location>
    <ligand>
        <name>Na(+)</name>
        <dbReference type="ChEBI" id="CHEBI:29101"/>
        <label>1</label>
    </ligand>
</feature>
<evidence type="ECO:0000256" key="10">
    <source>
        <dbReference type="SAM" id="Phobius"/>
    </source>
</evidence>
<evidence type="ECO:0000256" key="2">
    <source>
        <dbReference type="ARBA" id="ARBA00022448"/>
    </source>
</evidence>
<feature type="transmembrane region" description="Helical" evidence="10">
    <location>
        <begin position="256"/>
        <end position="281"/>
    </location>
</feature>
<dbReference type="PROSITE" id="PS50267">
    <property type="entry name" value="NA_NEUROTRAN_SYMP_3"/>
    <property type="match status" value="1"/>
</dbReference>
<dbReference type="STRING" id="623744.A0A553NHM0"/>
<organism evidence="11 12">
    <name type="scientific">Danionella cerebrum</name>
    <dbReference type="NCBI Taxonomy" id="2873325"/>
    <lineage>
        <taxon>Eukaryota</taxon>
        <taxon>Metazoa</taxon>
        <taxon>Chordata</taxon>
        <taxon>Craniata</taxon>
        <taxon>Vertebrata</taxon>
        <taxon>Euteleostomi</taxon>
        <taxon>Actinopterygii</taxon>
        <taxon>Neopterygii</taxon>
        <taxon>Teleostei</taxon>
        <taxon>Ostariophysi</taxon>
        <taxon>Cypriniformes</taxon>
        <taxon>Danionidae</taxon>
        <taxon>Danioninae</taxon>
        <taxon>Danionella</taxon>
    </lineage>
</organism>
<feature type="transmembrane region" description="Helical" evidence="10">
    <location>
        <begin position="79"/>
        <end position="97"/>
    </location>
</feature>
<evidence type="ECO:0000256" key="1">
    <source>
        <dbReference type="ARBA" id="ARBA00004141"/>
    </source>
</evidence>
<feature type="transmembrane region" description="Helical" evidence="10">
    <location>
        <begin position="396"/>
        <end position="414"/>
    </location>
</feature>
<comment type="similarity">
    <text evidence="8">Belongs to the sodium:neurotransmitter symporter (SNF) (TC 2.A.22) family.</text>
</comment>
<dbReference type="InterPro" id="IPR037272">
    <property type="entry name" value="SNS_sf"/>
</dbReference>
<dbReference type="OrthoDB" id="6581954at2759"/>
<dbReference type="InterPro" id="IPR000175">
    <property type="entry name" value="Na/ntran_symport"/>
</dbReference>
<feature type="compositionally biased region" description="Basic and acidic residues" evidence="9">
    <location>
        <begin position="1"/>
        <end position="18"/>
    </location>
</feature>
<dbReference type="Pfam" id="PF00209">
    <property type="entry name" value="SNF"/>
    <property type="match status" value="1"/>
</dbReference>
<feature type="transmembrane region" description="Helical" evidence="10">
    <location>
        <begin position="507"/>
        <end position="526"/>
    </location>
</feature>
<keyword evidence="5 10" id="KW-0472">Membrane</keyword>
<feature type="transmembrane region" description="Helical" evidence="10">
    <location>
        <begin position="184"/>
        <end position="202"/>
    </location>
</feature>
<evidence type="ECO:0000256" key="6">
    <source>
        <dbReference type="PIRSR" id="PIRSR600175-1"/>
    </source>
</evidence>
<evidence type="ECO:0000313" key="12">
    <source>
        <dbReference type="Proteomes" id="UP000316079"/>
    </source>
</evidence>
<proteinExistence type="inferred from homology"/>